<dbReference type="Proteomes" id="UP000035648">
    <property type="component" value="Chromosome"/>
</dbReference>
<evidence type="ECO:0000313" key="2">
    <source>
        <dbReference type="Proteomes" id="UP000035648"/>
    </source>
</evidence>
<dbReference type="EMBL" id="CP011213">
    <property type="protein sequence ID" value="AKM82131.1"/>
    <property type="molecule type" value="Genomic_DNA"/>
</dbReference>
<reference evidence="1 2" key="1">
    <citation type="journal article" date="2015" name="Nature">
        <title>rRNA introns, odd ribosomes, and small enigmatic genomes across a large radiation of phyla.</title>
        <authorList>
            <person name="Brown C.T."/>
            <person name="Hug L.A."/>
            <person name="Thomas B.C."/>
            <person name="Sharon I."/>
            <person name="Castelle C.J."/>
            <person name="Singh A."/>
            <person name="Wilkins M.J."/>
            <person name="Williams K.H."/>
            <person name="Banfield J.F."/>
        </authorList>
    </citation>
    <scope>NUCLEOTIDE SEQUENCE [LARGE SCALE GENOMIC DNA]</scope>
</reference>
<proteinExistence type="predicted"/>
<sequence>MQILIIEDKKSKLRLMKDIFENEIGVPANEISVALNLESAKRIISEHFASLKIIVFDGRVPLSELNYELVTTIALVEETAKNGFLGLMIANSGDLNNSLLVAGCNIAFDSVMFDTFSIFLQTIKDSLA</sequence>
<dbReference type="AlphaFoldDB" id="A0A0G4B2E3"/>
<name>A0A0G4B2E3_9BACT</name>
<gene>
    <name evidence="1" type="ORF">UT28_C0001G0322</name>
</gene>
<dbReference type="KEGG" id="bbgw:UT28_C0001G0322"/>
<dbReference type="PATRIC" id="fig|1618337.4.peg.318"/>
<evidence type="ECO:0000313" key="1">
    <source>
        <dbReference type="EMBL" id="AKM82131.1"/>
    </source>
</evidence>
<accession>A0A0G4B2E3</accession>
<protein>
    <submittedName>
        <fullName evidence="1">Uncharacterized protein</fullName>
    </submittedName>
</protein>
<dbReference type="STRING" id="1618337.UT28_C0001G0322"/>
<organism evidence="1 2">
    <name type="scientific">Berkelbacteria bacterium GW2011_GWE1_39_12</name>
    <dbReference type="NCBI Taxonomy" id="1618337"/>
    <lineage>
        <taxon>Bacteria</taxon>
        <taxon>Candidatus Berkelbacteria</taxon>
    </lineage>
</organism>